<dbReference type="InterPro" id="IPR036563">
    <property type="entry name" value="MoaE_sf"/>
</dbReference>
<dbReference type="Proteomes" id="UP000614741">
    <property type="component" value="Unassembled WGS sequence"/>
</dbReference>
<dbReference type="SUPFAM" id="SSF54690">
    <property type="entry name" value="Molybdopterin synthase subunit MoaE"/>
    <property type="match status" value="1"/>
</dbReference>
<sequence length="151" mass="15776">MTADDSRLRPPARRVVLARVTADALDVDELARAVGDAAAGAVVTFAGVVRDHDRGRGVTALEYVAHPDAEDVVRRVVADVAARSDVDAVACAHRVGVLAVGECALAVAVSAAHRREAFAAAAMLVDEIKTHLPVWKRQDLAAGGHEWVGSA</sequence>
<proteinExistence type="predicted"/>
<evidence type="ECO:0000313" key="1">
    <source>
        <dbReference type="EMBL" id="GIG39748.1"/>
    </source>
</evidence>
<name>A0ABQ4DK91_9CELL</name>
<dbReference type="PANTHER" id="PTHR23404">
    <property type="entry name" value="MOLYBDOPTERIN SYNTHASE RELATED"/>
    <property type="match status" value="1"/>
</dbReference>
<dbReference type="Gene3D" id="3.90.1170.40">
    <property type="entry name" value="Molybdopterin biosynthesis MoaE subunit"/>
    <property type="match status" value="1"/>
</dbReference>
<dbReference type="InterPro" id="IPR003448">
    <property type="entry name" value="Mopterin_biosynth_MoaE"/>
</dbReference>
<accession>A0ABQ4DK91</accession>
<gene>
    <name evidence="1" type="primary">moaE</name>
    <name evidence="1" type="ORF">Cph01nite_15100</name>
</gene>
<reference evidence="1 2" key="1">
    <citation type="submission" date="2021-01" db="EMBL/GenBank/DDBJ databases">
        <title>Whole genome shotgun sequence of Cellulomonas phragmiteti NBRC 110785.</title>
        <authorList>
            <person name="Komaki H."/>
            <person name="Tamura T."/>
        </authorList>
    </citation>
    <scope>NUCLEOTIDE SEQUENCE [LARGE SCALE GENOMIC DNA]</scope>
    <source>
        <strain evidence="1 2">NBRC 110785</strain>
    </source>
</reference>
<keyword evidence="2" id="KW-1185">Reference proteome</keyword>
<comment type="caution">
    <text evidence="1">The sequence shown here is derived from an EMBL/GenBank/DDBJ whole genome shotgun (WGS) entry which is preliminary data.</text>
</comment>
<organism evidence="1 2">
    <name type="scientific">Cellulomonas phragmiteti</name>
    <dbReference type="NCBI Taxonomy" id="478780"/>
    <lineage>
        <taxon>Bacteria</taxon>
        <taxon>Bacillati</taxon>
        <taxon>Actinomycetota</taxon>
        <taxon>Actinomycetes</taxon>
        <taxon>Micrococcales</taxon>
        <taxon>Cellulomonadaceae</taxon>
        <taxon>Cellulomonas</taxon>
    </lineage>
</organism>
<dbReference type="CDD" id="cd00756">
    <property type="entry name" value="MoaE"/>
    <property type="match status" value="1"/>
</dbReference>
<dbReference type="EMBL" id="BONP01000007">
    <property type="protein sequence ID" value="GIG39748.1"/>
    <property type="molecule type" value="Genomic_DNA"/>
</dbReference>
<evidence type="ECO:0000313" key="2">
    <source>
        <dbReference type="Proteomes" id="UP000614741"/>
    </source>
</evidence>
<dbReference type="RefSeq" id="WP_203672907.1">
    <property type="nucleotide sequence ID" value="NZ_BONP01000007.1"/>
</dbReference>
<dbReference type="Pfam" id="PF02391">
    <property type="entry name" value="MoaE"/>
    <property type="match status" value="1"/>
</dbReference>
<protein>
    <submittedName>
        <fullName evidence="1">Molybdenum cofactor biosynthesis protein MoaE</fullName>
    </submittedName>
</protein>